<protein>
    <submittedName>
        <fullName evidence="2">Uncharacterized protein</fullName>
    </submittedName>
</protein>
<accession>A0AA41U971</accession>
<dbReference type="EMBL" id="JAKGSG010000066">
    <property type="protein sequence ID" value="MCF4123673.1"/>
    <property type="molecule type" value="Genomic_DNA"/>
</dbReference>
<feature type="region of interest" description="Disordered" evidence="1">
    <location>
        <begin position="85"/>
        <end position="128"/>
    </location>
</feature>
<name>A0AA41U971_9MICO</name>
<proteinExistence type="predicted"/>
<evidence type="ECO:0000313" key="2">
    <source>
        <dbReference type="EMBL" id="MCF4123673.1"/>
    </source>
</evidence>
<dbReference type="Proteomes" id="UP001165405">
    <property type="component" value="Unassembled WGS sequence"/>
</dbReference>
<feature type="region of interest" description="Disordered" evidence="1">
    <location>
        <begin position="206"/>
        <end position="229"/>
    </location>
</feature>
<comment type="caution">
    <text evidence="2">The sequence shown here is derived from an EMBL/GenBank/DDBJ whole genome shotgun (WGS) entry which is preliminary data.</text>
</comment>
<organism evidence="2 3">
    <name type="scientific">Antribacter soli</name>
    <dbReference type="NCBI Taxonomy" id="2910976"/>
    <lineage>
        <taxon>Bacteria</taxon>
        <taxon>Bacillati</taxon>
        <taxon>Actinomycetota</taxon>
        <taxon>Actinomycetes</taxon>
        <taxon>Micrococcales</taxon>
        <taxon>Promicromonosporaceae</taxon>
        <taxon>Antribacter</taxon>
    </lineage>
</organism>
<keyword evidence="3" id="KW-1185">Reference proteome</keyword>
<evidence type="ECO:0000313" key="3">
    <source>
        <dbReference type="Proteomes" id="UP001165405"/>
    </source>
</evidence>
<gene>
    <name evidence="2" type="ORF">L1785_22180</name>
</gene>
<reference evidence="2" key="1">
    <citation type="submission" date="2022-01" db="EMBL/GenBank/DDBJ databases">
        <title>Antribacter sp. nov., isolated from Guizhou of China.</title>
        <authorList>
            <person name="Chengliang C."/>
            <person name="Ya Z."/>
        </authorList>
    </citation>
    <scope>NUCLEOTIDE SEQUENCE</scope>
    <source>
        <strain evidence="2">KLBMP 9083</strain>
    </source>
</reference>
<evidence type="ECO:0000256" key="1">
    <source>
        <dbReference type="SAM" id="MobiDB-lite"/>
    </source>
</evidence>
<dbReference type="AlphaFoldDB" id="A0AA41U971"/>
<sequence length="229" mass="23909">MNTEQPVAVRIDVDPDGHLTVTVGGDAWVPPAPGGTAPEVGLGRTDVPWVLDRLLGEHGRPLHVVLLDGGRTFTDVVLPEHLKRADPSYSKAPPGFAPDRHRPPMASYRHGHADDGAAPAPSAPQRAGGSGWFEAGGYNRGEQVAVAVIVTRVTADDEGRICLILPAALRPLIGDAVAIGEESREISINQASQRFPGSQAVTAALSGTRPGGEDLDVGFRHRGGPGLGM</sequence>
<dbReference type="RefSeq" id="WP_236091423.1">
    <property type="nucleotide sequence ID" value="NZ_JAKGSG010000066.1"/>
</dbReference>